<dbReference type="Proteomes" id="UP001140949">
    <property type="component" value="Unassembled WGS sequence"/>
</dbReference>
<organism evidence="2 3">
    <name type="scientific">Iris pallida</name>
    <name type="common">Sweet iris</name>
    <dbReference type="NCBI Taxonomy" id="29817"/>
    <lineage>
        <taxon>Eukaryota</taxon>
        <taxon>Viridiplantae</taxon>
        <taxon>Streptophyta</taxon>
        <taxon>Embryophyta</taxon>
        <taxon>Tracheophyta</taxon>
        <taxon>Spermatophyta</taxon>
        <taxon>Magnoliopsida</taxon>
        <taxon>Liliopsida</taxon>
        <taxon>Asparagales</taxon>
        <taxon>Iridaceae</taxon>
        <taxon>Iridoideae</taxon>
        <taxon>Irideae</taxon>
        <taxon>Iris</taxon>
    </lineage>
</organism>
<dbReference type="EMBL" id="JANAVB010031619">
    <property type="protein sequence ID" value="KAJ6811465.1"/>
    <property type="molecule type" value="Genomic_DNA"/>
</dbReference>
<evidence type="ECO:0008006" key="4">
    <source>
        <dbReference type="Google" id="ProtNLM"/>
    </source>
</evidence>
<name>A0AAX6F684_IRIPA</name>
<feature type="compositionally biased region" description="Pro residues" evidence="1">
    <location>
        <begin position="53"/>
        <end position="76"/>
    </location>
</feature>
<accession>A0AAX6F684</accession>
<feature type="region of interest" description="Disordered" evidence="1">
    <location>
        <begin position="1"/>
        <end position="76"/>
    </location>
</feature>
<protein>
    <recommendedName>
        <fullName evidence="4">Gag protein</fullName>
    </recommendedName>
</protein>
<evidence type="ECO:0000313" key="2">
    <source>
        <dbReference type="EMBL" id="KAJ6811465.1"/>
    </source>
</evidence>
<reference evidence="2" key="2">
    <citation type="submission" date="2023-04" db="EMBL/GenBank/DDBJ databases">
        <authorList>
            <person name="Bruccoleri R.E."/>
            <person name="Oakeley E.J."/>
            <person name="Faust A.-M."/>
            <person name="Dessus-Babus S."/>
            <person name="Altorfer M."/>
            <person name="Burckhardt D."/>
            <person name="Oertli M."/>
            <person name="Naumann U."/>
            <person name="Petersen F."/>
            <person name="Wong J."/>
        </authorList>
    </citation>
    <scope>NUCLEOTIDE SEQUENCE</scope>
    <source>
        <strain evidence="2">GSM-AAB239-AS_SAM_17_03QT</strain>
        <tissue evidence="2">Leaf</tissue>
    </source>
</reference>
<comment type="caution">
    <text evidence="2">The sequence shown here is derived from an EMBL/GenBank/DDBJ whole genome shotgun (WGS) entry which is preliminary data.</text>
</comment>
<evidence type="ECO:0000313" key="3">
    <source>
        <dbReference type="Proteomes" id="UP001140949"/>
    </source>
</evidence>
<sequence>MDSQGRNTAPLNTPTIVGGSSVNGTPPTHGGQFTYLGKMPQSQTSKFCRDDIPPPSQFPPSTLPPAQIPPPAPVQHPAPVLPPAPALDNATLLGIFQQLITSQKEQANAFRDTLREAFQTRDAPPLRPGTSENFMDLRPREFKGTEGILYADEWLENVDRNLKMARILEDKKVETTSMQLYDIACTWYRDEPRFTVPDVT</sequence>
<dbReference type="AlphaFoldDB" id="A0AAX6F684"/>
<evidence type="ECO:0000256" key="1">
    <source>
        <dbReference type="SAM" id="MobiDB-lite"/>
    </source>
</evidence>
<keyword evidence="3" id="KW-1185">Reference proteome</keyword>
<proteinExistence type="predicted"/>
<feature type="compositionally biased region" description="Polar residues" evidence="1">
    <location>
        <begin position="1"/>
        <end position="26"/>
    </location>
</feature>
<reference evidence="2" key="1">
    <citation type="journal article" date="2023" name="GigaByte">
        <title>Genome assembly of the bearded iris, Iris pallida Lam.</title>
        <authorList>
            <person name="Bruccoleri R.E."/>
            <person name="Oakeley E.J."/>
            <person name="Faust A.M.E."/>
            <person name="Altorfer M."/>
            <person name="Dessus-Babus S."/>
            <person name="Burckhardt D."/>
            <person name="Oertli M."/>
            <person name="Naumann U."/>
            <person name="Petersen F."/>
            <person name="Wong J."/>
        </authorList>
    </citation>
    <scope>NUCLEOTIDE SEQUENCE</scope>
    <source>
        <strain evidence="2">GSM-AAB239-AS_SAM_17_03QT</strain>
    </source>
</reference>
<gene>
    <name evidence="2" type="ORF">M6B38_153930</name>
</gene>